<evidence type="ECO:0000313" key="2">
    <source>
        <dbReference type="EMBL" id="KAG8052261.1"/>
    </source>
</evidence>
<feature type="transmembrane region" description="Helical" evidence="1">
    <location>
        <begin position="79"/>
        <end position="100"/>
    </location>
</feature>
<feature type="transmembrane region" description="Helical" evidence="1">
    <location>
        <begin position="37"/>
        <end position="59"/>
    </location>
</feature>
<proteinExistence type="predicted"/>
<feature type="transmembrane region" description="Helical" evidence="1">
    <location>
        <begin position="238"/>
        <end position="259"/>
    </location>
</feature>
<dbReference type="OrthoDB" id="696055at2759"/>
<dbReference type="AlphaFoldDB" id="A0A8J5VA25"/>
<keyword evidence="3" id="KW-1185">Reference proteome</keyword>
<accession>A0A8J5VA25</accession>
<feature type="transmembrane region" description="Helical" evidence="1">
    <location>
        <begin position="107"/>
        <end position="127"/>
    </location>
</feature>
<evidence type="ECO:0000313" key="3">
    <source>
        <dbReference type="Proteomes" id="UP000729402"/>
    </source>
</evidence>
<dbReference type="EMBL" id="JAAALK010000288">
    <property type="protein sequence ID" value="KAG8052261.1"/>
    <property type="molecule type" value="Genomic_DNA"/>
</dbReference>
<comment type="caution">
    <text evidence="2">The sequence shown here is derived from an EMBL/GenBank/DDBJ whole genome shotgun (WGS) entry which is preliminary data.</text>
</comment>
<reference evidence="2" key="2">
    <citation type="submission" date="2021-02" db="EMBL/GenBank/DDBJ databases">
        <authorList>
            <person name="Kimball J.A."/>
            <person name="Haas M.W."/>
            <person name="Macchietto M."/>
            <person name="Kono T."/>
            <person name="Duquette J."/>
            <person name="Shao M."/>
        </authorList>
    </citation>
    <scope>NUCLEOTIDE SEQUENCE</scope>
    <source>
        <tissue evidence="2">Fresh leaf tissue</tissue>
    </source>
</reference>
<feature type="transmembrane region" description="Helical" evidence="1">
    <location>
        <begin position="6"/>
        <end position="25"/>
    </location>
</feature>
<dbReference type="Proteomes" id="UP000729402">
    <property type="component" value="Unassembled WGS sequence"/>
</dbReference>
<evidence type="ECO:0000256" key="1">
    <source>
        <dbReference type="SAM" id="Phobius"/>
    </source>
</evidence>
<feature type="transmembrane region" description="Helical" evidence="1">
    <location>
        <begin position="213"/>
        <end position="231"/>
    </location>
</feature>
<organism evidence="2 3">
    <name type="scientific">Zizania palustris</name>
    <name type="common">Northern wild rice</name>
    <dbReference type="NCBI Taxonomy" id="103762"/>
    <lineage>
        <taxon>Eukaryota</taxon>
        <taxon>Viridiplantae</taxon>
        <taxon>Streptophyta</taxon>
        <taxon>Embryophyta</taxon>
        <taxon>Tracheophyta</taxon>
        <taxon>Spermatophyta</taxon>
        <taxon>Magnoliopsida</taxon>
        <taxon>Liliopsida</taxon>
        <taxon>Poales</taxon>
        <taxon>Poaceae</taxon>
        <taxon>BOP clade</taxon>
        <taxon>Oryzoideae</taxon>
        <taxon>Oryzeae</taxon>
        <taxon>Zizaniinae</taxon>
        <taxon>Zizania</taxon>
    </lineage>
</organism>
<keyword evidence="1" id="KW-0472">Membrane</keyword>
<name>A0A8J5VA25_ZIZPA</name>
<reference evidence="2" key="1">
    <citation type="journal article" date="2021" name="bioRxiv">
        <title>Whole Genome Assembly and Annotation of Northern Wild Rice, Zizania palustris L., Supports a Whole Genome Duplication in the Zizania Genus.</title>
        <authorList>
            <person name="Haas M."/>
            <person name="Kono T."/>
            <person name="Macchietto M."/>
            <person name="Millas R."/>
            <person name="McGilp L."/>
            <person name="Shao M."/>
            <person name="Duquette J."/>
            <person name="Hirsch C.N."/>
            <person name="Kimball J."/>
        </authorList>
    </citation>
    <scope>NUCLEOTIDE SEQUENCE</scope>
    <source>
        <tissue evidence="2">Fresh leaf tissue</tissue>
    </source>
</reference>
<feature type="transmembrane region" description="Helical" evidence="1">
    <location>
        <begin position="350"/>
        <end position="370"/>
    </location>
</feature>
<sequence length="374" mass="40169">MKKRVRAFTEGVVLMVSPLLLAVALKQTNLKSQRNRLRFGIPPLAAASLEAGLLPFIGFCLSELPGNRLASLLLRASKLLVHLCALLLMALAYGIILLLIDDVDKYLAGLLLVPLVGLTVWCCYLSTRNEHERDEQGDGNSVDFSAAVTALLFLGLQGLVLQGQSSAGLKILFKASLGFTYLTCALGVFFMLIETVPPLRTDHRDRAQMCLDIALAIAIAVVVVLIAAAPLKELTWLVLVPLILSLLVWMYRVLVPVAYEEHQPGRQDPTVADQQQRPAAASLELTKVTFTGFLAVAVPTFSNTPAGRATRGFVLLSGAAVISGIGWRLLTHCTAPPRAVETTAKTACFLAHVCVAIAVIPFAILASNAINLKS</sequence>
<feature type="transmembrane region" description="Helical" evidence="1">
    <location>
        <begin position="142"/>
        <end position="160"/>
    </location>
</feature>
<feature type="transmembrane region" description="Helical" evidence="1">
    <location>
        <begin position="172"/>
        <end position="193"/>
    </location>
</feature>
<keyword evidence="1" id="KW-1133">Transmembrane helix</keyword>
<gene>
    <name evidence="2" type="ORF">GUJ93_ZPchr0001g30624</name>
</gene>
<keyword evidence="1" id="KW-0812">Transmembrane</keyword>
<protein>
    <submittedName>
        <fullName evidence="2">Uncharacterized protein</fullName>
    </submittedName>
</protein>